<dbReference type="Proteomes" id="UP001206925">
    <property type="component" value="Unassembled WGS sequence"/>
</dbReference>
<accession>A0AAD5G3P7</accession>
<evidence type="ECO:0000256" key="1">
    <source>
        <dbReference type="SAM" id="MobiDB-lite"/>
    </source>
</evidence>
<reference evidence="2" key="1">
    <citation type="submission" date="2022-06" db="EMBL/GenBank/DDBJ databases">
        <title>Uncovering the hologenomic basis of an extraordinary plant invasion.</title>
        <authorList>
            <person name="Bieker V.C."/>
            <person name="Martin M.D."/>
            <person name="Gilbert T."/>
            <person name="Hodgins K."/>
            <person name="Battlay P."/>
            <person name="Petersen B."/>
            <person name="Wilson J."/>
        </authorList>
    </citation>
    <scope>NUCLEOTIDE SEQUENCE</scope>
    <source>
        <strain evidence="2">AA19_3_7</strain>
        <tissue evidence="2">Leaf</tissue>
    </source>
</reference>
<dbReference type="AlphaFoldDB" id="A0AAD5G3P7"/>
<protein>
    <submittedName>
        <fullName evidence="2">Uncharacterized protein</fullName>
    </submittedName>
</protein>
<dbReference type="PANTHER" id="PTHR33144">
    <property type="entry name" value="OS10G0409366 PROTEIN-RELATED"/>
    <property type="match status" value="1"/>
</dbReference>
<keyword evidence="3" id="KW-1185">Reference proteome</keyword>
<feature type="region of interest" description="Disordered" evidence="1">
    <location>
        <begin position="60"/>
        <end position="97"/>
    </location>
</feature>
<name>A0AAD5G3P7_AMBAR</name>
<comment type="caution">
    <text evidence="2">The sequence shown here is derived from an EMBL/GenBank/DDBJ whole genome shotgun (WGS) entry which is preliminary data.</text>
</comment>
<dbReference type="PANTHER" id="PTHR33144:SF50">
    <property type="entry name" value="OS03G0714750 PROTEIN"/>
    <property type="match status" value="1"/>
</dbReference>
<sequence>MSVVGRKKPTPPAAKLVAERRGFNRNSLKGYLGRSKGYLTTDRMGMRKGLRITSTGFSEPFEDNVEDHRDYETQSPVANKNKKNKSLRSEGNAYETSRELRIRENQKKLQELGIKNIVNSFTKKKKTVKQNNHAGDIDYIPDPGDDSEEDVQQVARNIAQHRSKYIPPMSMNRVANLRNLRRVVAPNVTQQDPSISNGTKPIQQQPTITMSGIIDGDKIGTKRRMVLVDEDDDEDNDISQGNIVDMEVDGVNQNDEYEDMVDRIHTNDQYELRMTDHNYSQEEDNVPEQLQGTEQEQAKGAPKKVRGCTQKAEIWRLNNTQRIIVTFNKFGQPVGDEGKELVQYLGTLVRMADHVSIEYSDWRKVPKKNKEDLYSLVKSKFTIDPEETSQIKKWILQNMGKKWRHWKGLLKSRGYDPSLTIDEIVTQQTNNDDRVNATQFKELVSRWFTPEFQSTCDAKRSCRSKMKEPHVTGSKSFARLAHEVALKNDGVYPTRGEMYITSRTRKDGSIVDDEAANVVVMCFYVFKCSSITCGFVILSCYARAINYTCLI</sequence>
<evidence type="ECO:0000313" key="3">
    <source>
        <dbReference type="Proteomes" id="UP001206925"/>
    </source>
</evidence>
<dbReference type="InterPro" id="IPR004252">
    <property type="entry name" value="Probable_transposase_24"/>
</dbReference>
<organism evidence="2 3">
    <name type="scientific">Ambrosia artemisiifolia</name>
    <name type="common">Common ragweed</name>
    <dbReference type="NCBI Taxonomy" id="4212"/>
    <lineage>
        <taxon>Eukaryota</taxon>
        <taxon>Viridiplantae</taxon>
        <taxon>Streptophyta</taxon>
        <taxon>Embryophyta</taxon>
        <taxon>Tracheophyta</taxon>
        <taxon>Spermatophyta</taxon>
        <taxon>Magnoliopsida</taxon>
        <taxon>eudicotyledons</taxon>
        <taxon>Gunneridae</taxon>
        <taxon>Pentapetalae</taxon>
        <taxon>asterids</taxon>
        <taxon>campanulids</taxon>
        <taxon>Asterales</taxon>
        <taxon>Asteraceae</taxon>
        <taxon>Asteroideae</taxon>
        <taxon>Heliantheae alliance</taxon>
        <taxon>Heliantheae</taxon>
        <taxon>Ambrosia</taxon>
    </lineage>
</organism>
<gene>
    <name evidence="2" type="ORF">M8C21_015315</name>
</gene>
<proteinExistence type="predicted"/>
<evidence type="ECO:0000313" key="2">
    <source>
        <dbReference type="EMBL" id="KAI7726493.1"/>
    </source>
</evidence>
<dbReference type="Pfam" id="PF03004">
    <property type="entry name" value="Transposase_24"/>
    <property type="match status" value="1"/>
</dbReference>
<dbReference type="EMBL" id="JAMZMK010011652">
    <property type="protein sequence ID" value="KAI7726493.1"/>
    <property type="molecule type" value="Genomic_DNA"/>
</dbReference>